<dbReference type="InterPro" id="IPR012337">
    <property type="entry name" value="RNaseH-like_sf"/>
</dbReference>
<dbReference type="AlphaFoldDB" id="A0A9W6D618"/>
<dbReference type="SUPFAM" id="SSF53098">
    <property type="entry name" value="Ribonuclease H-like"/>
    <property type="match status" value="1"/>
</dbReference>
<dbReference type="EMBL" id="BSDR01000001">
    <property type="protein sequence ID" value="GLI34532.1"/>
    <property type="molecule type" value="Genomic_DNA"/>
</dbReference>
<dbReference type="EMBL" id="BSDR01000001">
    <property type="protein sequence ID" value="GLI34302.1"/>
    <property type="molecule type" value="Genomic_DNA"/>
</dbReference>
<evidence type="ECO:0000313" key="5">
    <source>
        <dbReference type="EMBL" id="GLI34532.1"/>
    </source>
</evidence>
<dbReference type="EMBL" id="BSDR01000001">
    <property type="protein sequence ID" value="GLI34106.1"/>
    <property type="molecule type" value="Genomic_DNA"/>
</dbReference>
<feature type="domain" description="Transposase IS701-like DDE" evidence="2">
    <location>
        <begin position="20"/>
        <end position="287"/>
    </location>
</feature>
<dbReference type="InterPro" id="IPR038721">
    <property type="entry name" value="IS701-like_DDE_dom"/>
</dbReference>
<organism evidence="3 6">
    <name type="scientific">Desulforhabdus amnigena</name>
    <dbReference type="NCBI Taxonomy" id="40218"/>
    <lineage>
        <taxon>Bacteria</taxon>
        <taxon>Pseudomonadati</taxon>
        <taxon>Thermodesulfobacteriota</taxon>
        <taxon>Syntrophobacteria</taxon>
        <taxon>Syntrophobacterales</taxon>
        <taxon>Syntrophobacteraceae</taxon>
        <taxon>Desulforhabdus</taxon>
    </lineage>
</organism>
<proteinExistence type="predicted"/>
<evidence type="ECO:0000313" key="4">
    <source>
        <dbReference type="EMBL" id="GLI34302.1"/>
    </source>
</evidence>
<protein>
    <submittedName>
        <fullName evidence="3">Transposase</fullName>
    </submittedName>
</protein>
<dbReference type="PANTHER" id="PTHR33627:SF1">
    <property type="entry name" value="TRANSPOSASE"/>
    <property type="match status" value="1"/>
</dbReference>
<dbReference type="Proteomes" id="UP001144372">
    <property type="component" value="Unassembled WGS sequence"/>
</dbReference>
<dbReference type="RefSeq" id="WP_281793373.1">
    <property type="nucleotide sequence ID" value="NZ_BSDR01000001.1"/>
</dbReference>
<evidence type="ECO:0000256" key="1">
    <source>
        <dbReference type="SAM" id="MobiDB-lite"/>
    </source>
</evidence>
<dbReference type="InterPro" id="IPR039365">
    <property type="entry name" value="IS701-like"/>
</dbReference>
<dbReference type="NCBIfam" id="NF033540">
    <property type="entry name" value="transpos_IS701"/>
    <property type="match status" value="1"/>
</dbReference>
<name>A0A9W6D618_9BACT</name>
<reference evidence="3" key="1">
    <citation type="submission" date="2022-12" db="EMBL/GenBank/DDBJ databases">
        <title>Reference genome sequencing for broad-spectrum identification of bacterial and archaeal isolates by mass spectrometry.</title>
        <authorList>
            <person name="Sekiguchi Y."/>
            <person name="Tourlousse D.M."/>
        </authorList>
    </citation>
    <scope>NUCLEOTIDE SEQUENCE</scope>
    <source>
        <strain evidence="3">ASRB1</strain>
    </source>
</reference>
<feature type="region of interest" description="Disordered" evidence="1">
    <location>
        <begin position="395"/>
        <end position="415"/>
    </location>
</feature>
<evidence type="ECO:0000259" key="2">
    <source>
        <dbReference type="Pfam" id="PF13546"/>
    </source>
</evidence>
<evidence type="ECO:0000313" key="3">
    <source>
        <dbReference type="EMBL" id="GLI34106.1"/>
    </source>
</evidence>
<sequence>MTLKELDYWEDSFRSFHARFSHLFPRAQSREQSAKYLHSLLAPVERKNGWQMAEAIGDKRPDKMERLLYRVNWDADEARDILEQFVIENFADPEGIGVVDETGFIKKGDKSVGVKRQYTGTAGKVENSQVGTFLTYSSAKGHVFLDRRLFLPEDWANDMVRRKGAKVPDEVVFETKPEQAFSMLDHAWKMGVPIRWVTGDEIYGDSPKLRAAIQESGHWYVLAVSCNTPVWTRRPLLQQPLRKGMGRPPTRVRLAKDAPHAGTVAEVVMGWSPDVWKRFSVAKGEKGPRTYDWARVRVIESRGKLPGPEVWLLARRSVAKPEEMAYYLCFAPENVPLTRLAQVASTRYTIEQCFEEGKGEAGLDHYEVRYWHSWHRHITLSMMAHTWLSSIRASEEGKKRRRAGRADSSRGEATA</sequence>
<comment type="caution">
    <text evidence="3">The sequence shown here is derived from an EMBL/GenBank/DDBJ whole genome shotgun (WGS) entry which is preliminary data.</text>
</comment>
<dbReference type="PANTHER" id="PTHR33627">
    <property type="entry name" value="TRANSPOSASE"/>
    <property type="match status" value="1"/>
</dbReference>
<dbReference type="Pfam" id="PF13546">
    <property type="entry name" value="DDE_5"/>
    <property type="match status" value="1"/>
</dbReference>
<accession>A0A9W6D618</accession>
<gene>
    <name evidence="3" type="ORF">DAMNIGENAA_15390</name>
    <name evidence="4" type="ORF">DAMNIGENAA_17350</name>
    <name evidence="5" type="ORF">DAMNIGENAA_19650</name>
</gene>
<evidence type="ECO:0000313" key="6">
    <source>
        <dbReference type="Proteomes" id="UP001144372"/>
    </source>
</evidence>
<keyword evidence="6" id="KW-1185">Reference proteome</keyword>